<evidence type="ECO:0000256" key="1">
    <source>
        <dbReference type="SAM" id="MobiDB-lite"/>
    </source>
</evidence>
<dbReference type="PaxDb" id="7159-AAEL004787-PA"/>
<dbReference type="AlphaFoldDB" id="Q17BW7"/>
<dbReference type="HOGENOM" id="CLU_1267829_0_0_1"/>
<organism evidence="2 3">
    <name type="scientific">Aedes aegypti</name>
    <name type="common">Yellowfever mosquito</name>
    <name type="synonym">Culex aegypti</name>
    <dbReference type="NCBI Taxonomy" id="7159"/>
    <lineage>
        <taxon>Eukaryota</taxon>
        <taxon>Metazoa</taxon>
        <taxon>Ecdysozoa</taxon>
        <taxon>Arthropoda</taxon>
        <taxon>Hexapoda</taxon>
        <taxon>Insecta</taxon>
        <taxon>Pterygota</taxon>
        <taxon>Neoptera</taxon>
        <taxon>Endopterygota</taxon>
        <taxon>Diptera</taxon>
        <taxon>Nematocera</taxon>
        <taxon>Culicoidea</taxon>
        <taxon>Culicidae</taxon>
        <taxon>Culicinae</taxon>
        <taxon>Aedini</taxon>
        <taxon>Aedes</taxon>
        <taxon>Stegomyia</taxon>
    </lineage>
</organism>
<sequence length="218" mass="24167">MLLQASEVRPTAMFSIASHSVTVCWVTLQSANIDLFSSQPVPGNGSKILSLQHHHHPHHPSAGTLEGRTIEYRPGGGLDYHNSPLMAEIPTGDYSHIHRSIDQLRSMNERGMLGQLNALTAGNSTDLRSAIAVHEYKPYISDLRQQQNIERIDYAAVVHKQALDEQHRIAANNNNNSDNDLRHQEDQKPVLHYSAPSTPPTPLSISETQMHESKVGPI</sequence>
<evidence type="ECO:0000313" key="3">
    <source>
        <dbReference type="Proteomes" id="UP000682892"/>
    </source>
</evidence>
<dbReference type="Proteomes" id="UP000682892">
    <property type="component" value="Chromosome 1"/>
</dbReference>
<reference evidence="2" key="3">
    <citation type="submission" date="2012-09" db="EMBL/GenBank/DDBJ databases">
        <authorList>
            <consortium name="VectorBase"/>
        </authorList>
    </citation>
    <scope>NUCLEOTIDE SEQUENCE</scope>
    <source>
        <strain evidence="2">Liverpool</strain>
    </source>
</reference>
<dbReference type="eggNOG" id="KOG1721">
    <property type="taxonomic scope" value="Eukaryota"/>
</dbReference>
<feature type="compositionally biased region" description="Basic and acidic residues" evidence="1">
    <location>
        <begin position="209"/>
        <end position="218"/>
    </location>
</feature>
<dbReference type="EMBL" id="CH477315">
    <property type="protein sequence ID" value="EAT43786.1"/>
    <property type="molecule type" value="Genomic_DNA"/>
</dbReference>
<dbReference type="PhylomeDB" id="Q17BW7"/>
<evidence type="ECO:0000313" key="2">
    <source>
        <dbReference type="EMBL" id="EAT43786.1"/>
    </source>
</evidence>
<proteinExistence type="predicted"/>
<dbReference type="VEuPathDB" id="VectorBase:AAEL004799"/>
<reference evidence="2" key="1">
    <citation type="submission" date="2005-10" db="EMBL/GenBank/DDBJ databases">
        <authorList>
            <person name="Loftus B.J."/>
            <person name="Nene V.M."/>
            <person name="Hannick L.I."/>
            <person name="Bidwell S."/>
            <person name="Haas B."/>
            <person name="Amedeo P."/>
            <person name="Orvis J."/>
            <person name="Wortman J.R."/>
            <person name="White O.R."/>
            <person name="Salzberg S."/>
            <person name="Shumway M."/>
            <person name="Koo H."/>
            <person name="Zhao Y."/>
            <person name="Holmes M."/>
            <person name="Miller J."/>
            <person name="Schatz M."/>
            <person name="Pop M."/>
            <person name="Pai G."/>
            <person name="Utterback T."/>
            <person name="Rogers Y.-H."/>
            <person name="Kravitz S."/>
            <person name="Fraser C.M."/>
        </authorList>
    </citation>
    <scope>NUCLEOTIDE SEQUENCE</scope>
    <source>
        <strain evidence="2">Liverpool</strain>
    </source>
</reference>
<gene>
    <name evidence="2" type="ORF">AaeL_AAEL004787</name>
</gene>
<accession>Q17BW7</accession>
<feature type="region of interest" description="Disordered" evidence="1">
    <location>
        <begin position="191"/>
        <end position="218"/>
    </location>
</feature>
<reference evidence="2" key="2">
    <citation type="journal article" date="2007" name="Science">
        <title>Genome sequence of Aedes aegypti, a major arbovirus vector.</title>
        <authorList>
            <person name="Nene V."/>
            <person name="Wortman J.R."/>
            <person name="Lawson D."/>
            <person name="Haas B."/>
            <person name="Kodira C."/>
            <person name="Tu Z.J."/>
            <person name="Loftus B."/>
            <person name="Xi Z."/>
            <person name="Megy K."/>
            <person name="Grabherr M."/>
            <person name="Ren Q."/>
            <person name="Zdobnov E.M."/>
            <person name="Lobo N.F."/>
            <person name="Campbell K.S."/>
            <person name="Brown S.E."/>
            <person name="Bonaldo M.F."/>
            <person name="Zhu J."/>
            <person name="Sinkins S.P."/>
            <person name="Hogenkamp D.G."/>
            <person name="Amedeo P."/>
            <person name="Arensburger P."/>
            <person name="Atkinson P.W."/>
            <person name="Bidwell S."/>
            <person name="Biedler J."/>
            <person name="Birney E."/>
            <person name="Bruggner R.V."/>
            <person name="Costas J."/>
            <person name="Coy M.R."/>
            <person name="Crabtree J."/>
            <person name="Crawford M."/>
            <person name="Debruyn B."/>
            <person name="Decaprio D."/>
            <person name="Eiglmeier K."/>
            <person name="Eisenstadt E."/>
            <person name="El-Dorry H."/>
            <person name="Gelbart W.M."/>
            <person name="Gomes S.L."/>
            <person name="Hammond M."/>
            <person name="Hannick L.I."/>
            <person name="Hogan J.R."/>
            <person name="Holmes M.H."/>
            <person name="Jaffe D."/>
            <person name="Johnston J.S."/>
            <person name="Kennedy R.C."/>
            <person name="Koo H."/>
            <person name="Kravitz S."/>
            <person name="Kriventseva E.V."/>
            <person name="Kulp D."/>
            <person name="Labutti K."/>
            <person name="Lee E."/>
            <person name="Li S."/>
            <person name="Lovin D.D."/>
            <person name="Mao C."/>
            <person name="Mauceli E."/>
            <person name="Menck C.F."/>
            <person name="Miller J.R."/>
            <person name="Montgomery P."/>
            <person name="Mori A."/>
            <person name="Nascimento A.L."/>
            <person name="Naveira H.F."/>
            <person name="Nusbaum C."/>
            <person name="O'leary S."/>
            <person name="Orvis J."/>
            <person name="Pertea M."/>
            <person name="Quesneville H."/>
            <person name="Reidenbach K.R."/>
            <person name="Rogers Y.H."/>
            <person name="Roth C.W."/>
            <person name="Schneider J.R."/>
            <person name="Schatz M."/>
            <person name="Shumway M."/>
            <person name="Stanke M."/>
            <person name="Stinson E.O."/>
            <person name="Tubio J.M."/>
            <person name="Vanzee J.P."/>
            <person name="Verjovski-Almeida S."/>
            <person name="Werner D."/>
            <person name="White O."/>
            <person name="Wyder S."/>
            <person name="Zeng Q."/>
            <person name="Zhao Q."/>
            <person name="Zhao Y."/>
            <person name="Hill C.A."/>
            <person name="Raikhel A.S."/>
            <person name="Soares M.B."/>
            <person name="Knudson D.L."/>
            <person name="Lee N.H."/>
            <person name="Galagan J."/>
            <person name="Salzberg S.L."/>
            <person name="Paulsen I.T."/>
            <person name="Dimopoulos G."/>
            <person name="Collins F.H."/>
            <person name="Birren B."/>
            <person name="Fraser-Liggett C.M."/>
            <person name="Severson D.W."/>
        </authorList>
    </citation>
    <scope>NUCLEOTIDE SEQUENCE [LARGE SCALE GENOMIC DNA]</scope>
    <source>
        <strain evidence="2">Liverpool</strain>
    </source>
</reference>
<dbReference type="OMA" id="VHDYKPY"/>
<protein>
    <submittedName>
        <fullName evidence="2">AAEL004787-PA</fullName>
    </submittedName>
</protein>
<name>Q17BW7_AEDAE</name>